<dbReference type="Pfam" id="PF25333">
    <property type="entry name" value="DUF2921_N"/>
    <property type="match status" value="3"/>
</dbReference>
<dbReference type="EC" id="2.3.2.27" evidence="4"/>
<evidence type="ECO:0000256" key="2">
    <source>
        <dbReference type="ARBA" id="ARBA00004127"/>
    </source>
</evidence>
<comment type="caution">
    <text evidence="14">The sequence shown here is derived from an EMBL/GenBank/DDBJ whole genome shotgun (WGS) entry which is preliminary data.</text>
</comment>
<evidence type="ECO:0000256" key="6">
    <source>
        <dbReference type="ARBA" id="ARBA00022692"/>
    </source>
</evidence>
<dbReference type="Pfam" id="PF11145">
    <property type="entry name" value="DUF2921"/>
    <property type="match status" value="1"/>
</dbReference>
<protein>
    <recommendedName>
        <fullName evidence="4">RING-type E3 ubiquitin transferase</fullName>
        <ecNumber evidence="4">2.3.2.27</ecNumber>
    </recommendedName>
</protein>
<dbReference type="AlphaFoldDB" id="A0AAE0A2P8"/>
<accession>A0AAE0A2P8</accession>
<evidence type="ECO:0000313" key="14">
    <source>
        <dbReference type="EMBL" id="KAK3198946.1"/>
    </source>
</evidence>
<evidence type="ECO:0000259" key="12">
    <source>
        <dbReference type="Pfam" id="PF11145"/>
    </source>
</evidence>
<feature type="domain" description="DUF2921" evidence="13">
    <location>
        <begin position="41"/>
        <end position="214"/>
    </location>
</feature>
<comment type="catalytic activity">
    <reaction evidence="1">
        <text>S-ubiquitinyl-[E2 ubiquitin-conjugating enzyme]-L-cysteine + [acceptor protein]-L-lysine = [E2 ubiquitin-conjugating enzyme]-L-cysteine + N(6)-ubiquitinyl-[acceptor protein]-L-lysine.</text>
        <dbReference type="EC" id="2.3.2.27"/>
    </reaction>
</comment>
<keyword evidence="6 10" id="KW-0812">Transmembrane</keyword>
<evidence type="ECO:0000256" key="8">
    <source>
        <dbReference type="ARBA" id="ARBA00022989"/>
    </source>
</evidence>
<dbReference type="InterPro" id="IPR021319">
    <property type="entry name" value="DUF2921"/>
</dbReference>
<feature type="signal peptide" evidence="11">
    <location>
        <begin position="1"/>
        <end position="32"/>
    </location>
</feature>
<evidence type="ECO:0000313" key="15">
    <source>
        <dbReference type="Proteomes" id="UP001281410"/>
    </source>
</evidence>
<feature type="transmembrane region" description="Helical" evidence="10">
    <location>
        <begin position="674"/>
        <end position="703"/>
    </location>
</feature>
<evidence type="ECO:0000256" key="10">
    <source>
        <dbReference type="SAM" id="Phobius"/>
    </source>
</evidence>
<evidence type="ECO:0000256" key="1">
    <source>
        <dbReference type="ARBA" id="ARBA00000900"/>
    </source>
</evidence>
<gene>
    <name evidence="14" type="ORF">Dsin_022361</name>
</gene>
<sequence>MAMVMGSSSAITSSLVWFIVFVLFLLTIHCTATEISYHDPCSSIVLESPITAPEFASLPFPPFQNGYYDGGDRILNSNPSYYSIDNDKFLSFETQHVFRTDHESVFKVEASLILHFKNRNNLVQNMTYDGSFYSRRRSRKSSTSFSLKGFWSEYTGELCMVGTSSSYSPEGKLLHLTAVLKLSGVKNSTITSLIRGTLKSLSSAADPNYFEPISILMFPQTNYQYNTNSNEFEKECSGDSNVVESSSLSLHLGRSICSVLAYPVNTFQLEYASDCNSSKTCNPFGDDVDFLPQIMSLNTIQCSSDRQSLRFLMEFPNSNYVGFYHSFNPNTTFVGEGTWDSKKNRLCVVACRFMKRNASLSNSQVGDCSIRMNLRFSAIWSIRNMIFISGQIWSNKSVNDIGYFKRIAYRSISTNTNMLGVLGLKYEYTETDKVRMSCSLKKPVKKSGENYPDGYSTEMSFDTSVRDSGGAFAWGYWSPISVGDQIFQWSSGSFMPLSSSMPESSSLEANTSNSRPLNISYKISFSPLYAERRAALFNISSSEYNRQVEIFAEGIYDAETGSLCMVGCRYLGLNNQTLKNDSMDCEIRVNLQFPSLNAKKDGVYITGNISSARKKSDPLHFESVSVSSAAFYTGIERQSIWRMDMEILMVLITNTLACIFVVFQLLYVKRHPGVLPFISLLMLVVLTLGHMMLLLLNFEALFLRSQNRQTVLLGSGGWLEVHEVIVRIVTMVAFVLQFRLLQLSWSSRIAAHNNQKASWIAEKKAWYVSLPLYLAGALISVFVNLGRKNKVVEIAMQSSRLVDIQFSLWGGLRSYAGLILDGFLFPQILLNIFQNSTEKVLSPLFYIGYTLIRLVPHAYDLYRAHNYVPDFDGSYIYADHKADFYSTAWDVSIPLGCILFAAILYFQQRFGGRCFLPRRSRELEVYEKVPAVDVEE</sequence>
<feature type="transmembrane region" description="Helical" evidence="10">
    <location>
        <begin position="724"/>
        <end position="745"/>
    </location>
</feature>
<keyword evidence="8 10" id="KW-1133">Transmembrane helix</keyword>
<feature type="transmembrane region" description="Helical" evidence="10">
    <location>
        <begin position="765"/>
        <end position="785"/>
    </location>
</feature>
<organism evidence="14 15">
    <name type="scientific">Dipteronia sinensis</name>
    <dbReference type="NCBI Taxonomy" id="43782"/>
    <lineage>
        <taxon>Eukaryota</taxon>
        <taxon>Viridiplantae</taxon>
        <taxon>Streptophyta</taxon>
        <taxon>Embryophyta</taxon>
        <taxon>Tracheophyta</taxon>
        <taxon>Spermatophyta</taxon>
        <taxon>Magnoliopsida</taxon>
        <taxon>eudicotyledons</taxon>
        <taxon>Gunneridae</taxon>
        <taxon>Pentapetalae</taxon>
        <taxon>rosids</taxon>
        <taxon>malvids</taxon>
        <taxon>Sapindales</taxon>
        <taxon>Sapindaceae</taxon>
        <taxon>Hippocastanoideae</taxon>
        <taxon>Acereae</taxon>
        <taxon>Dipteronia</taxon>
    </lineage>
</organism>
<name>A0AAE0A2P8_9ROSI</name>
<feature type="chain" id="PRO_5042046426" description="RING-type E3 ubiquitin transferase" evidence="11">
    <location>
        <begin position="33"/>
        <end position="936"/>
    </location>
</feature>
<evidence type="ECO:0000256" key="11">
    <source>
        <dbReference type="SAM" id="SignalP"/>
    </source>
</evidence>
<evidence type="ECO:0000256" key="3">
    <source>
        <dbReference type="ARBA" id="ARBA00004906"/>
    </source>
</evidence>
<evidence type="ECO:0000256" key="7">
    <source>
        <dbReference type="ARBA" id="ARBA00022786"/>
    </source>
</evidence>
<dbReference type="InterPro" id="IPR057425">
    <property type="entry name" value="DUF2921_N"/>
</dbReference>
<keyword evidence="5" id="KW-0808">Transferase</keyword>
<dbReference type="PANTHER" id="PTHR33389:SF18">
    <property type="entry name" value="OS01G0677900 PROTEIN"/>
    <property type="match status" value="1"/>
</dbReference>
<proteinExistence type="predicted"/>
<dbReference type="GO" id="GO:0012505">
    <property type="term" value="C:endomembrane system"/>
    <property type="evidence" value="ECO:0007669"/>
    <property type="project" value="UniProtKB-SubCell"/>
</dbReference>
<feature type="domain" description="DUF2921" evidence="13">
    <location>
        <begin position="439"/>
        <end position="625"/>
    </location>
</feature>
<feature type="domain" description="DUF2921" evidence="13">
    <location>
        <begin position="240"/>
        <end position="407"/>
    </location>
</feature>
<feature type="domain" description="SWEET-like" evidence="12">
    <location>
        <begin position="638"/>
        <end position="919"/>
    </location>
</feature>
<feature type="transmembrane region" description="Helical" evidence="10">
    <location>
        <begin position="647"/>
        <end position="668"/>
    </location>
</feature>
<evidence type="ECO:0000256" key="4">
    <source>
        <dbReference type="ARBA" id="ARBA00012483"/>
    </source>
</evidence>
<comment type="subcellular location">
    <subcellularLocation>
        <location evidence="2">Endomembrane system</location>
        <topology evidence="2">Multi-pass membrane protein</topology>
    </subcellularLocation>
</comment>
<evidence type="ECO:0000256" key="5">
    <source>
        <dbReference type="ARBA" id="ARBA00022679"/>
    </source>
</evidence>
<keyword evidence="9 10" id="KW-0472">Membrane</keyword>
<keyword evidence="11" id="KW-0732">Signal</keyword>
<dbReference type="GO" id="GO:0061630">
    <property type="term" value="F:ubiquitin protein ligase activity"/>
    <property type="evidence" value="ECO:0007669"/>
    <property type="project" value="UniProtKB-EC"/>
</dbReference>
<reference evidence="14" key="1">
    <citation type="journal article" date="2023" name="Plant J.">
        <title>Genome sequences and population genomics provide insights into the demographic history, inbreeding, and mutation load of two 'living fossil' tree species of Dipteronia.</title>
        <authorList>
            <person name="Feng Y."/>
            <person name="Comes H.P."/>
            <person name="Chen J."/>
            <person name="Zhu S."/>
            <person name="Lu R."/>
            <person name="Zhang X."/>
            <person name="Li P."/>
            <person name="Qiu J."/>
            <person name="Olsen K.M."/>
            <person name="Qiu Y."/>
        </authorList>
    </citation>
    <scope>NUCLEOTIDE SEQUENCE</scope>
    <source>
        <strain evidence="14">NBL</strain>
    </source>
</reference>
<evidence type="ECO:0000256" key="9">
    <source>
        <dbReference type="ARBA" id="ARBA00023136"/>
    </source>
</evidence>
<evidence type="ECO:0000259" key="13">
    <source>
        <dbReference type="Pfam" id="PF25333"/>
    </source>
</evidence>
<keyword evidence="7" id="KW-0833">Ubl conjugation pathway</keyword>
<keyword evidence="15" id="KW-1185">Reference proteome</keyword>
<dbReference type="EMBL" id="JANJYJ010000007">
    <property type="protein sequence ID" value="KAK3198946.1"/>
    <property type="molecule type" value="Genomic_DNA"/>
</dbReference>
<dbReference type="PANTHER" id="PTHR33389">
    <property type="entry name" value="FAMILY PROTEIN, PUTATIVE (DUF2921)-RELATED"/>
    <property type="match status" value="1"/>
</dbReference>
<comment type="pathway">
    <text evidence="3">Protein modification; protein ubiquitination.</text>
</comment>
<dbReference type="Proteomes" id="UP001281410">
    <property type="component" value="Unassembled WGS sequence"/>
</dbReference>
<feature type="transmembrane region" description="Helical" evidence="10">
    <location>
        <begin position="887"/>
        <end position="906"/>
    </location>
</feature>
<feature type="transmembrane region" description="Helical" evidence="10">
    <location>
        <begin position="806"/>
        <end position="829"/>
    </location>
</feature>